<sequence length="659" mass="74418">MVDFPGGEEISMKNYDLENNYKEGGQASRNMIEENRIERSEEGSDEVKAHGWCLLPKRTYDSIKEKEDESWREIIDDQTLKQKSPGGNTVLHVAALYGNVDCVERIDEIGGAEILTAKNRNGDTPLHVAARAGHIYTLHKLLTAVLRNPNSEQAKEAILVTNNQGNTLFHEAFLNGHKDVMKILDSSPPDFWKWVVETAFTITNNKDKSVLQLAFEKDYEDIVDQVLFPSTSEVSFRSHSNSDFGYEDEDEDEDEDEYEDVYGILEKIVNEKKEWIHVKDDIGRNALHYAASTGYLYGVEYLLQHCHTCNMEKDNDGFFPLHLASAFGHTKVLKKLLENCPNPREIVDNKGRNIVHISTIMGQFNVVKYILQDTNDEVKDMINDKDCDGNTPLHLAASHSRPKIVQALTWDTKVDLHCLNNNNQTALDVFEQFRQENNPPFPQRLTWCQLKSAGVQYSKRGSHSIKIPNPRKPEANKTDFFKDRINTLMLVSTLITTVAFAAGFTLPGGNNSSSPGKQGMAVMLNHMWFKPFILCITISMYGGIGVTIILLWAQLEDITLAMLALKVAMPLLGVTLATLSVAFLAGVHLVISDLSWLATIVMILCVVFILLLLLLYTLLSFPSESNNIIMRYISFYPFQFLAWLFEDSTEDEMKGSSDD</sequence>
<feature type="transmembrane region" description="Helical" evidence="9">
    <location>
        <begin position="487"/>
        <end position="508"/>
    </location>
</feature>
<dbReference type="Pfam" id="PF13962">
    <property type="entry name" value="PGG"/>
    <property type="match status" value="1"/>
</dbReference>
<reference evidence="12" key="1">
    <citation type="journal article" date="2014" name="Nat. Genet.">
        <title>A reference genome for common bean and genome-wide analysis of dual domestications.</title>
        <authorList>
            <person name="Schmutz J."/>
            <person name="McClean P.E."/>
            <person name="Mamidi S."/>
            <person name="Wu G.A."/>
            <person name="Cannon S.B."/>
            <person name="Grimwood J."/>
            <person name="Jenkins J."/>
            <person name="Shu S."/>
            <person name="Song Q."/>
            <person name="Chavarro C."/>
            <person name="Torres-Torres M."/>
            <person name="Geffroy V."/>
            <person name="Moghaddam S.M."/>
            <person name="Gao D."/>
            <person name="Abernathy B."/>
            <person name="Barry K."/>
            <person name="Blair M."/>
            <person name="Brick M.A."/>
            <person name="Chovatia M."/>
            <person name="Gepts P."/>
            <person name="Goodstein D.M."/>
            <person name="Gonzales M."/>
            <person name="Hellsten U."/>
            <person name="Hyten D.L."/>
            <person name="Jia G."/>
            <person name="Kelly J.D."/>
            <person name="Kudrna D."/>
            <person name="Lee R."/>
            <person name="Richard M.M."/>
            <person name="Miklas P.N."/>
            <person name="Osorno J.M."/>
            <person name="Rodrigues J."/>
            <person name="Thareau V."/>
            <person name="Urrea C.A."/>
            <person name="Wang M."/>
            <person name="Yu Y."/>
            <person name="Zhang M."/>
            <person name="Wing R.A."/>
            <person name="Cregan P.B."/>
            <person name="Rokhsar D.S."/>
            <person name="Jackson S.A."/>
        </authorList>
    </citation>
    <scope>NUCLEOTIDE SEQUENCE [LARGE SCALE GENOMIC DNA]</scope>
    <source>
        <strain evidence="12">cv. G19833</strain>
    </source>
</reference>
<feature type="transmembrane region" description="Helical" evidence="9">
    <location>
        <begin position="628"/>
        <end position="645"/>
    </location>
</feature>
<dbReference type="PROSITE" id="PS50297">
    <property type="entry name" value="ANK_REP_REGION"/>
    <property type="match status" value="3"/>
</dbReference>
<keyword evidence="4" id="KW-0677">Repeat</keyword>
<dbReference type="InterPro" id="IPR026961">
    <property type="entry name" value="PGG_dom"/>
</dbReference>
<evidence type="ECO:0000256" key="1">
    <source>
        <dbReference type="ARBA" id="ARBA00004141"/>
    </source>
</evidence>
<evidence type="ECO:0000256" key="4">
    <source>
        <dbReference type="ARBA" id="ARBA00022737"/>
    </source>
</evidence>
<evidence type="ECO:0000256" key="9">
    <source>
        <dbReference type="SAM" id="Phobius"/>
    </source>
</evidence>
<dbReference type="PROSITE" id="PS50088">
    <property type="entry name" value="ANK_REPEAT"/>
    <property type="match status" value="3"/>
</dbReference>
<dbReference type="InterPro" id="IPR002110">
    <property type="entry name" value="Ankyrin_rpt"/>
</dbReference>
<dbReference type="SMART" id="SM00248">
    <property type="entry name" value="ANK"/>
    <property type="match status" value="7"/>
</dbReference>
<feature type="transmembrane region" description="Helical" evidence="9">
    <location>
        <begin position="596"/>
        <end position="616"/>
    </location>
</feature>
<dbReference type="GO" id="GO:0005886">
    <property type="term" value="C:plasma membrane"/>
    <property type="evidence" value="ECO:0007669"/>
    <property type="project" value="UniProtKB-SubCell"/>
</dbReference>
<keyword evidence="3 9" id="KW-0812">Transmembrane</keyword>
<keyword evidence="6 8" id="KW-0040">ANK repeat</keyword>
<dbReference type="PANTHER" id="PTHR24186:SF46">
    <property type="entry name" value="PROTEIN ACCELERATED CELL DEATH 6-LIKE"/>
    <property type="match status" value="1"/>
</dbReference>
<dbReference type="OrthoDB" id="598775at2759"/>
<evidence type="ECO:0000259" key="10">
    <source>
        <dbReference type="Pfam" id="PF13962"/>
    </source>
</evidence>
<dbReference type="STRING" id="3885.V7BX77"/>
<comment type="subcellular location">
    <subcellularLocation>
        <location evidence="2">Cell membrane</location>
        <topology evidence="2">Peripheral membrane protein</topology>
        <orientation evidence="2">Cytoplasmic side</orientation>
    </subcellularLocation>
    <subcellularLocation>
        <location evidence="1">Membrane</location>
        <topology evidence="1">Multi-pass membrane protein</topology>
    </subcellularLocation>
</comment>
<keyword evidence="7 9" id="KW-0472">Membrane</keyword>
<dbReference type="AlphaFoldDB" id="V7BX77"/>
<accession>V7BX77</accession>
<evidence type="ECO:0000313" key="11">
    <source>
        <dbReference type="EMBL" id="ESW21156.1"/>
    </source>
</evidence>
<dbReference type="Pfam" id="PF00023">
    <property type="entry name" value="Ank"/>
    <property type="match status" value="1"/>
</dbReference>
<dbReference type="eggNOG" id="KOG0504">
    <property type="taxonomic scope" value="Eukaryota"/>
</dbReference>
<gene>
    <name evidence="11" type="ORF">PHAVU_005G046600g</name>
</gene>
<name>V7BX77_PHAVU</name>
<dbReference type="Gene3D" id="1.25.40.20">
    <property type="entry name" value="Ankyrin repeat-containing domain"/>
    <property type="match status" value="2"/>
</dbReference>
<evidence type="ECO:0000256" key="3">
    <source>
        <dbReference type="ARBA" id="ARBA00022692"/>
    </source>
</evidence>
<protein>
    <recommendedName>
        <fullName evidence="10">PGG domain-containing protein</fullName>
    </recommendedName>
</protein>
<feature type="transmembrane region" description="Helical" evidence="9">
    <location>
        <begin position="567"/>
        <end position="590"/>
    </location>
</feature>
<proteinExistence type="predicted"/>
<dbReference type="OMA" id="HSYKESA"/>
<dbReference type="SMR" id="V7BX77"/>
<dbReference type="Proteomes" id="UP000000226">
    <property type="component" value="Chromosome 5"/>
</dbReference>
<feature type="transmembrane region" description="Helical" evidence="9">
    <location>
        <begin position="528"/>
        <end position="555"/>
    </location>
</feature>
<dbReference type="Gramene" id="ESW21156">
    <property type="protein sequence ID" value="ESW21156"/>
    <property type="gene ID" value="PHAVU_005G046600g"/>
</dbReference>
<dbReference type="InterPro" id="IPR036770">
    <property type="entry name" value="Ankyrin_rpt-contain_sf"/>
</dbReference>
<feature type="repeat" description="ANK" evidence="8">
    <location>
        <begin position="316"/>
        <end position="339"/>
    </location>
</feature>
<evidence type="ECO:0000256" key="2">
    <source>
        <dbReference type="ARBA" id="ARBA00004413"/>
    </source>
</evidence>
<evidence type="ECO:0000256" key="6">
    <source>
        <dbReference type="ARBA" id="ARBA00023043"/>
    </source>
</evidence>
<organism evidence="11 12">
    <name type="scientific">Phaseolus vulgaris</name>
    <name type="common">Kidney bean</name>
    <name type="synonym">French bean</name>
    <dbReference type="NCBI Taxonomy" id="3885"/>
    <lineage>
        <taxon>Eukaryota</taxon>
        <taxon>Viridiplantae</taxon>
        <taxon>Streptophyta</taxon>
        <taxon>Embryophyta</taxon>
        <taxon>Tracheophyta</taxon>
        <taxon>Spermatophyta</taxon>
        <taxon>Magnoliopsida</taxon>
        <taxon>eudicotyledons</taxon>
        <taxon>Gunneridae</taxon>
        <taxon>Pentapetalae</taxon>
        <taxon>rosids</taxon>
        <taxon>fabids</taxon>
        <taxon>Fabales</taxon>
        <taxon>Fabaceae</taxon>
        <taxon>Papilionoideae</taxon>
        <taxon>50 kb inversion clade</taxon>
        <taxon>NPAAA clade</taxon>
        <taxon>indigoferoid/millettioid clade</taxon>
        <taxon>Phaseoleae</taxon>
        <taxon>Phaseolus</taxon>
    </lineage>
</organism>
<keyword evidence="5 9" id="KW-1133">Transmembrane helix</keyword>
<dbReference type="Pfam" id="PF12796">
    <property type="entry name" value="Ank_2"/>
    <property type="match status" value="2"/>
</dbReference>
<evidence type="ECO:0000256" key="5">
    <source>
        <dbReference type="ARBA" id="ARBA00022989"/>
    </source>
</evidence>
<keyword evidence="12" id="KW-1185">Reference proteome</keyword>
<feature type="domain" description="PGG" evidence="10">
    <location>
        <begin position="481"/>
        <end position="589"/>
    </location>
</feature>
<evidence type="ECO:0000256" key="8">
    <source>
        <dbReference type="PROSITE-ProRule" id="PRU00023"/>
    </source>
</evidence>
<evidence type="ECO:0000256" key="7">
    <source>
        <dbReference type="ARBA" id="ARBA00023136"/>
    </source>
</evidence>
<dbReference type="EMBL" id="CM002292">
    <property type="protein sequence ID" value="ESW21156.1"/>
    <property type="molecule type" value="Genomic_DNA"/>
</dbReference>
<feature type="repeat" description="ANK" evidence="8">
    <location>
        <begin position="121"/>
        <end position="142"/>
    </location>
</feature>
<dbReference type="SUPFAM" id="SSF48403">
    <property type="entry name" value="Ankyrin repeat"/>
    <property type="match status" value="2"/>
</dbReference>
<evidence type="ECO:0000313" key="12">
    <source>
        <dbReference type="Proteomes" id="UP000000226"/>
    </source>
</evidence>
<feature type="repeat" description="ANK" evidence="8">
    <location>
        <begin position="388"/>
        <end position="408"/>
    </location>
</feature>
<dbReference type="PANTHER" id="PTHR24186">
    <property type="entry name" value="PROTEIN PHOSPHATASE 1 REGULATORY SUBUNIT"/>
    <property type="match status" value="1"/>
</dbReference>